<name>A0AAE3R2R5_9BACT</name>
<reference evidence="1" key="1">
    <citation type="submission" date="2023-05" db="EMBL/GenBank/DDBJ databases">
        <authorList>
            <person name="Zhang X."/>
        </authorList>
    </citation>
    <scope>NUCLEOTIDE SEQUENCE</scope>
    <source>
        <strain evidence="1">BD1B2-1</strain>
    </source>
</reference>
<dbReference type="AlphaFoldDB" id="A0AAE3R2R5"/>
<keyword evidence="2" id="KW-1185">Reference proteome</keyword>
<dbReference type="InterPro" id="IPR025355">
    <property type="entry name" value="DUF4259"/>
</dbReference>
<sequence length="145" mass="16802">MGSWGIKALESDEGLDILDFFTEYTESHSDIHLGELIDFYIAEGFLPADTTDIDYLYDKTAIALAELFTDYQQYPELEFGEEKLNITSFTGTQEAILYLIRFLEDILNEKPDEDGIREYAELYREVEGWKEHMQELLARLKAAIP</sequence>
<evidence type="ECO:0000313" key="2">
    <source>
        <dbReference type="Proteomes" id="UP001232063"/>
    </source>
</evidence>
<dbReference type="Proteomes" id="UP001232063">
    <property type="component" value="Unassembled WGS sequence"/>
</dbReference>
<proteinExistence type="predicted"/>
<organism evidence="1 2">
    <name type="scientific">Xanthocytophaga agilis</name>
    <dbReference type="NCBI Taxonomy" id="3048010"/>
    <lineage>
        <taxon>Bacteria</taxon>
        <taxon>Pseudomonadati</taxon>
        <taxon>Bacteroidota</taxon>
        <taxon>Cytophagia</taxon>
        <taxon>Cytophagales</taxon>
        <taxon>Rhodocytophagaceae</taxon>
        <taxon>Xanthocytophaga</taxon>
    </lineage>
</organism>
<evidence type="ECO:0000313" key="1">
    <source>
        <dbReference type="EMBL" id="MDJ1502766.1"/>
    </source>
</evidence>
<dbReference type="EMBL" id="JASJOU010000006">
    <property type="protein sequence ID" value="MDJ1502766.1"/>
    <property type="molecule type" value="Genomic_DNA"/>
</dbReference>
<dbReference type="Pfam" id="PF14078">
    <property type="entry name" value="DUF4259"/>
    <property type="match status" value="1"/>
</dbReference>
<comment type="caution">
    <text evidence="1">The sequence shown here is derived from an EMBL/GenBank/DDBJ whole genome shotgun (WGS) entry which is preliminary data.</text>
</comment>
<accession>A0AAE3R2R5</accession>
<protein>
    <submittedName>
        <fullName evidence="1">DUF4259 domain-containing protein</fullName>
    </submittedName>
</protein>
<gene>
    <name evidence="1" type="ORF">QNI22_19010</name>
</gene>
<dbReference type="RefSeq" id="WP_313991977.1">
    <property type="nucleotide sequence ID" value="NZ_JASJOU010000006.1"/>
</dbReference>